<dbReference type="InParanoid" id="A0A1Y2PFT4"/>
<feature type="transmembrane region" description="Helical" evidence="1">
    <location>
        <begin position="374"/>
        <end position="398"/>
    </location>
</feature>
<dbReference type="RefSeq" id="WP_086029678.1">
    <property type="nucleotide sequence ID" value="NZ_LAPZ01000002.1"/>
</dbReference>
<evidence type="ECO:0000256" key="1">
    <source>
        <dbReference type="SAM" id="Phobius"/>
    </source>
</evidence>
<dbReference type="Pfam" id="PF18940">
    <property type="entry name" value="DUF5687"/>
    <property type="match status" value="1"/>
</dbReference>
<dbReference type="Proteomes" id="UP000194221">
    <property type="component" value="Unassembled WGS sequence"/>
</dbReference>
<keyword evidence="1" id="KW-1133">Transmembrane helix</keyword>
<feature type="transmembrane region" description="Helical" evidence="1">
    <location>
        <begin position="197"/>
        <end position="221"/>
    </location>
</feature>
<dbReference type="AlphaFoldDB" id="A0A1Y2PFT4"/>
<feature type="transmembrane region" description="Helical" evidence="1">
    <location>
        <begin position="418"/>
        <end position="438"/>
    </location>
</feature>
<sequence length="488" mass="56282">MIIRFLKLEWKEFFRSASFGKSLALKIIMAFFAIYLLVSFLSIGVFAYPFLKKQFPETDPFVLVNQFLIFLIIVDLIFRYLMQKIPVMSIKPMLILPIKKSKLVNYVLTKSIFSFFNVSSLVLYVPFAVVLIANGYNVAGVLGWTFFIFMLALCLNFINFLINKNNVAFGILLVVLAALWFSFKYQLFDVTSVFGNIFYAIYETPVLAVVGMVLAGVLYYMNFRELSKIIYLDKAVQTEEKEVKTSDLSFVNKLGDVAPFIKNDMRLIWRNKRTKTVFLMSFVFLLFGLMFFTMETYKDSEVMQLYACIFMTGGFALNYGQFIPAWDSEHYRMFMSQNFSYRKFLESKWYLMTVMTTVLFVLCTPYIYFGIQKYLLIVAGFFFNLGFTPLIMLFMGAFNKKRIDLSASGFGNTQGTSAAQFIVIIPVMIMPIIVYAIINKVFGFNAAVIAIAVIGVISFLLKKPIMNFIEGMYQKKKYATIHGFKQKD</sequence>
<feature type="transmembrane region" description="Helical" evidence="1">
    <location>
        <begin position="103"/>
        <end position="132"/>
    </location>
</feature>
<feature type="transmembrane region" description="Helical" evidence="1">
    <location>
        <begin position="444"/>
        <end position="461"/>
    </location>
</feature>
<feature type="transmembrane region" description="Helical" evidence="1">
    <location>
        <begin position="63"/>
        <end position="82"/>
    </location>
</feature>
<dbReference type="OrthoDB" id="1014144at2"/>
<dbReference type="STRING" id="1635173.WH52_04195"/>
<gene>
    <name evidence="2" type="ORF">WH52_04195</name>
</gene>
<protein>
    <submittedName>
        <fullName evidence="2">Membrane protein</fullName>
    </submittedName>
</protein>
<feature type="transmembrane region" description="Helical" evidence="1">
    <location>
        <begin position="23"/>
        <end position="51"/>
    </location>
</feature>
<feature type="transmembrane region" description="Helical" evidence="1">
    <location>
        <begin position="276"/>
        <end position="297"/>
    </location>
</feature>
<proteinExistence type="predicted"/>
<evidence type="ECO:0000313" key="2">
    <source>
        <dbReference type="EMBL" id="OSY88871.1"/>
    </source>
</evidence>
<dbReference type="EMBL" id="LAPZ01000002">
    <property type="protein sequence ID" value="OSY88871.1"/>
    <property type="molecule type" value="Genomic_DNA"/>
</dbReference>
<keyword evidence="1" id="KW-0812">Transmembrane</keyword>
<dbReference type="InterPro" id="IPR043742">
    <property type="entry name" value="DUF5687"/>
</dbReference>
<feature type="transmembrane region" description="Helical" evidence="1">
    <location>
        <begin position="347"/>
        <end position="368"/>
    </location>
</feature>
<keyword evidence="3" id="KW-1185">Reference proteome</keyword>
<comment type="caution">
    <text evidence="2">The sequence shown here is derived from an EMBL/GenBank/DDBJ whole genome shotgun (WGS) entry which is preliminary data.</text>
</comment>
<keyword evidence="1" id="KW-0472">Membrane</keyword>
<reference evidence="2 3" key="1">
    <citation type="submission" date="2015-03" db="EMBL/GenBank/DDBJ databases">
        <title>Genome sequence of Tenacibaculum sp. S2-2, isolated from intestinal microbiota of sea cucumber, Apostichopus japonicas.</title>
        <authorList>
            <person name="Shao Z."/>
            <person name="Wang L."/>
            <person name="Li X."/>
        </authorList>
    </citation>
    <scope>NUCLEOTIDE SEQUENCE [LARGE SCALE GENOMIC DNA]</scope>
    <source>
        <strain evidence="2 3">S2-2</strain>
    </source>
</reference>
<feature type="transmembrane region" description="Helical" evidence="1">
    <location>
        <begin position="138"/>
        <end position="160"/>
    </location>
</feature>
<organism evidence="2 3">
    <name type="scientific">Tenacibaculum holothuriorum</name>
    <dbReference type="NCBI Taxonomy" id="1635173"/>
    <lineage>
        <taxon>Bacteria</taxon>
        <taxon>Pseudomonadati</taxon>
        <taxon>Bacteroidota</taxon>
        <taxon>Flavobacteriia</taxon>
        <taxon>Flavobacteriales</taxon>
        <taxon>Flavobacteriaceae</taxon>
        <taxon>Tenacibaculum</taxon>
    </lineage>
</organism>
<evidence type="ECO:0000313" key="3">
    <source>
        <dbReference type="Proteomes" id="UP000194221"/>
    </source>
</evidence>
<feature type="transmembrane region" description="Helical" evidence="1">
    <location>
        <begin position="167"/>
        <end position="185"/>
    </location>
</feature>
<feature type="transmembrane region" description="Helical" evidence="1">
    <location>
        <begin position="303"/>
        <end position="326"/>
    </location>
</feature>
<accession>A0A1Y2PFT4</accession>
<name>A0A1Y2PFT4_9FLAO</name>